<gene>
    <name evidence="2" type="ORF">V8G56_12405</name>
</gene>
<keyword evidence="1" id="KW-0732">Signal</keyword>
<dbReference type="EMBL" id="JBAWKC010000004">
    <property type="protein sequence ID" value="MFH6769544.1"/>
    <property type="molecule type" value="Genomic_DNA"/>
</dbReference>
<sequence length="352" mass="39255">MKNIMQFYKVVPSLLLLVTLSGMAQNTDNATEVDNKYFSLTFGINMIDNSNNKLAPFDGNQLDFNTPFFLTAEQRIHKNWSIALSLSTNQLKLDNISAVEPYFSTDVFANLFVDDLIFNNKNIDLYVGLGAGIQTLQGKAAASINGTGGFRYWVSEKVGISLQAIGKINRDGLAQVDNHYQFNMGVSYGFGRKAQSKKIEIGETLEPPAKPAESIKVTVKDTIPAELPDFSLDVKKPVTVTSTELAKDAYEADMIKKNAGAALNAKSSNTRPDGVKKGYHVIVYAFEYKNNLDRMVRLLTDNGIKVQVIRVSEKNLDYISVAYFKTSEEAHNYMNNTLDKTLFKDSWVYEVD</sequence>
<protein>
    <recommendedName>
        <fullName evidence="4">SPOR domain-containing protein</fullName>
    </recommendedName>
</protein>
<comment type="caution">
    <text evidence="2">The sequence shown here is derived from an EMBL/GenBank/DDBJ whole genome shotgun (WGS) entry which is preliminary data.</text>
</comment>
<name>A0ABW7MSC0_9FLAO</name>
<feature type="signal peptide" evidence="1">
    <location>
        <begin position="1"/>
        <end position="24"/>
    </location>
</feature>
<dbReference type="SUPFAM" id="SSF56925">
    <property type="entry name" value="OMPA-like"/>
    <property type="match status" value="1"/>
</dbReference>
<evidence type="ECO:0000313" key="2">
    <source>
        <dbReference type="EMBL" id="MFH6769544.1"/>
    </source>
</evidence>
<dbReference type="RefSeq" id="WP_395438773.1">
    <property type="nucleotide sequence ID" value="NZ_JBAWKC010000004.1"/>
</dbReference>
<reference evidence="2 3" key="1">
    <citation type="submission" date="2024-02" db="EMBL/GenBank/DDBJ databases">
        <title>A Gaetbulibacter species isolated from tidal flats and genomic insights of their niches.</title>
        <authorList>
            <person name="Ye Y."/>
        </authorList>
    </citation>
    <scope>NUCLEOTIDE SEQUENCE [LARGE SCALE GENOMIC DNA]</scope>
    <source>
        <strain evidence="2 3">KEM-8</strain>
    </source>
</reference>
<evidence type="ECO:0008006" key="4">
    <source>
        <dbReference type="Google" id="ProtNLM"/>
    </source>
</evidence>
<dbReference type="Proteomes" id="UP001610104">
    <property type="component" value="Unassembled WGS sequence"/>
</dbReference>
<evidence type="ECO:0000313" key="3">
    <source>
        <dbReference type="Proteomes" id="UP001610104"/>
    </source>
</evidence>
<proteinExistence type="predicted"/>
<organism evidence="2 3">
    <name type="scientific">Gaetbulibacter aquiaggeris</name>
    <dbReference type="NCBI Taxonomy" id="1735373"/>
    <lineage>
        <taxon>Bacteria</taxon>
        <taxon>Pseudomonadati</taxon>
        <taxon>Bacteroidota</taxon>
        <taxon>Flavobacteriia</taxon>
        <taxon>Flavobacteriales</taxon>
        <taxon>Flavobacteriaceae</taxon>
        <taxon>Gaetbulibacter</taxon>
    </lineage>
</organism>
<evidence type="ECO:0000256" key="1">
    <source>
        <dbReference type="SAM" id="SignalP"/>
    </source>
</evidence>
<feature type="chain" id="PRO_5045577433" description="SPOR domain-containing protein" evidence="1">
    <location>
        <begin position="25"/>
        <end position="352"/>
    </location>
</feature>
<dbReference type="InterPro" id="IPR011250">
    <property type="entry name" value="OMP/PagP_B-barrel"/>
</dbReference>
<keyword evidence="3" id="KW-1185">Reference proteome</keyword>
<accession>A0ABW7MSC0</accession>